<dbReference type="AlphaFoldDB" id="A0A9W6LJL7"/>
<dbReference type="EMBL" id="BSDT01000001">
    <property type="protein sequence ID" value="GLI45179.1"/>
    <property type="molecule type" value="Genomic_DNA"/>
</dbReference>
<name>A0A9W6LJL7_9ACTN</name>
<feature type="region of interest" description="Disordered" evidence="1">
    <location>
        <begin position="1"/>
        <end position="22"/>
    </location>
</feature>
<proteinExistence type="predicted"/>
<evidence type="ECO:0000313" key="3">
    <source>
        <dbReference type="Proteomes" id="UP001144313"/>
    </source>
</evidence>
<gene>
    <name evidence="2" type="ORF">GALLR39Z86_50290</name>
</gene>
<evidence type="ECO:0000256" key="1">
    <source>
        <dbReference type="SAM" id="MobiDB-lite"/>
    </source>
</evidence>
<protein>
    <submittedName>
        <fullName evidence="2">Uncharacterized protein</fullName>
    </submittedName>
</protein>
<dbReference type="RefSeq" id="WP_270118970.1">
    <property type="nucleotide sequence ID" value="NZ_BAAAOL010000005.1"/>
</dbReference>
<organism evidence="2 3">
    <name type="scientific">Glycomyces algeriensis</name>
    <dbReference type="NCBI Taxonomy" id="256037"/>
    <lineage>
        <taxon>Bacteria</taxon>
        <taxon>Bacillati</taxon>
        <taxon>Actinomycetota</taxon>
        <taxon>Actinomycetes</taxon>
        <taxon>Glycomycetales</taxon>
        <taxon>Glycomycetaceae</taxon>
        <taxon>Glycomyces</taxon>
    </lineage>
</organism>
<accession>A0A9W6LJL7</accession>
<evidence type="ECO:0000313" key="2">
    <source>
        <dbReference type="EMBL" id="GLI45179.1"/>
    </source>
</evidence>
<dbReference type="Proteomes" id="UP001144313">
    <property type="component" value="Unassembled WGS sequence"/>
</dbReference>
<reference evidence="2" key="1">
    <citation type="submission" date="2022-12" db="EMBL/GenBank/DDBJ databases">
        <title>Reference genome sequencing for broad-spectrum identification of bacterial and archaeal isolates by mass spectrometry.</title>
        <authorList>
            <person name="Sekiguchi Y."/>
            <person name="Tourlousse D.M."/>
        </authorList>
    </citation>
    <scope>NUCLEOTIDE SEQUENCE</scope>
    <source>
        <strain evidence="2">LLR39Z86</strain>
    </source>
</reference>
<sequence>MAAERRDFETGELASVPESSASHDLWQRMAAPLWPAFVDELAAVRPGSERVDRAELVSQASDLADVLEHWLGLLGFQWVDLDEGFSFKVASWDFQRPEAPGHKRAA</sequence>
<keyword evidence="3" id="KW-1185">Reference proteome</keyword>
<comment type="caution">
    <text evidence="2">The sequence shown here is derived from an EMBL/GenBank/DDBJ whole genome shotgun (WGS) entry which is preliminary data.</text>
</comment>